<dbReference type="InterPro" id="IPR041657">
    <property type="entry name" value="HTH_17"/>
</dbReference>
<gene>
    <name evidence="2" type="ORF">SAMN04515671_3775</name>
</gene>
<proteinExistence type="predicted"/>
<dbReference type="Pfam" id="PF12728">
    <property type="entry name" value="HTH_17"/>
    <property type="match status" value="1"/>
</dbReference>
<dbReference type="GO" id="GO:0003677">
    <property type="term" value="F:DNA binding"/>
    <property type="evidence" value="ECO:0007669"/>
    <property type="project" value="InterPro"/>
</dbReference>
<evidence type="ECO:0000259" key="1">
    <source>
        <dbReference type="Pfam" id="PF12728"/>
    </source>
</evidence>
<accession>A0A1H0RX71</accession>
<dbReference type="NCBIfam" id="TIGR01764">
    <property type="entry name" value="excise"/>
    <property type="match status" value="1"/>
</dbReference>
<dbReference type="STRING" id="1090615.SAMN04515671_3775"/>
<dbReference type="Proteomes" id="UP000198741">
    <property type="component" value="Chromosome I"/>
</dbReference>
<organism evidence="2 3">
    <name type="scientific">Nakamurella panacisegetis</name>
    <dbReference type="NCBI Taxonomy" id="1090615"/>
    <lineage>
        <taxon>Bacteria</taxon>
        <taxon>Bacillati</taxon>
        <taxon>Actinomycetota</taxon>
        <taxon>Actinomycetes</taxon>
        <taxon>Nakamurellales</taxon>
        <taxon>Nakamurellaceae</taxon>
        <taxon>Nakamurella</taxon>
    </lineage>
</organism>
<dbReference type="AlphaFoldDB" id="A0A1H0RX71"/>
<dbReference type="EMBL" id="LT629710">
    <property type="protein sequence ID" value="SDP33616.1"/>
    <property type="molecule type" value="Genomic_DNA"/>
</dbReference>
<dbReference type="OrthoDB" id="4463966at2"/>
<keyword evidence="3" id="KW-1185">Reference proteome</keyword>
<protein>
    <submittedName>
        <fullName evidence="2">DNA binding domain-containing protein, excisionase family</fullName>
    </submittedName>
</protein>
<sequence length="118" mass="12740">MSRSDRGRVEVIITLPADTLRQAITTALPLLEQAGDVPVISLEVMTTDEFDTRNGIDPIPDLVSVSGAAELLGVTRTRVQQLIDEGKLPGSMVGRTYVIPRAAVFKQLASQNSGRLPR</sequence>
<dbReference type="InterPro" id="IPR010093">
    <property type="entry name" value="SinI_DNA-bd"/>
</dbReference>
<evidence type="ECO:0000313" key="3">
    <source>
        <dbReference type="Proteomes" id="UP000198741"/>
    </source>
</evidence>
<feature type="domain" description="Helix-turn-helix" evidence="1">
    <location>
        <begin position="64"/>
        <end position="106"/>
    </location>
</feature>
<evidence type="ECO:0000313" key="2">
    <source>
        <dbReference type="EMBL" id="SDP33616.1"/>
    </source>
</evidence>
<name>A0A1H0RX71_9ACTN</name>
<reference evidence="2 3" key="1">
    <citation type="submission" date="2016-10" db="EMBL/GenBank/DDBJ databases">
        <authorList>
            <person name="de Groot N.N."/>
        </authorList>
    </citation>
    <scope>NUCLEOTIDE SEQUENCE [LARGE SCALE GENOMIC DNA]</scope>
    <source>
        <strain evidence="3">P4-7,KCTC 19426,CECT 7604</strain>
    </source>
</reference>
<dbReference type="RefSeq" id="WP_090478884.1">
    <property type="nucleotide sequence ID" value="NZ_LT629710.1"/>
</dbReference>